<accession>A0A0K8MEF2</accession>
<proteinExistence type="predicted"/>
<dbReference type="InterPro" id="IPR003593">
    <property type="entry name" value="AAA+_ATPase"/>
</dbReference>
<dbReference type="GO" id="GO:0015421">
    <property type="term" value="F:ABC-type oligopeptide transporter activity"/>
    <property type="evidence" value="ECO:0007669"/>
    <property type="project" value="TreeGrafter"/>
</dbReference>
<dbReference type="InterPro" id="IPR036640">
    <property type="entry name" value="ABC1_TM_sf"/>
</dbReference>
<evidence type="ECO:0000313" key="12">
    <source>
        <dbReference type="Proteomes" id="UP000036771"/>
    </source>
</evidence>
<dbReference type="SMART" id="SM00382">
    <property type="entry name" value="AAA"/>
    <property type="match status" value="1"/>
</dbReference>
<dbReference type="Proteomes" id="UP000036771">
    <property type="component" value="Unassembled WGS sequence"/>
</dbReference>
<dbReference type="InterPro" id="IPR017871">
    <property type="entry name" value="ABC_transporter-like_CS"/>
</dbReference>
<feature type="transmembrane region" description="Helical" evidence="8">
    <location>
        <begin position="244"/>
        <end position="269"/>
    </location>
</feature>
<dbReference type="GO" id="GO:0016887">
    <property type="term" value="F:ATP hydrolysis activity"/>
    <property type="evidence" value="ECO:0007669"/>
    <property type="project" value="InterPro"/>
</dbReference>
<feature type="domain" description="ABC transporter" evidence="9">
    <location>
        <begin position="342"/>
        <end position="576"/>
    </location>
</feature>
<evidence type="ECO:0000256" key="5">
    <source>
        <dbReference type="ARBA" id="ARBA00022840"/>
    </source>
</evidence>
<keyword evidence="2" id="KW-0813">Transport</keyword>
<dbReference type="OrthoDB" id="5288404at2"/>
<dbReference type="InterPro" id="IPR039421">
    <property type="entry name" value="Type_1_exporter"/>
</dbReference>
<dbReference type="Pfam" id="PF00664">
    <property type="entry name" value="ABC_membrane"/>
    <property type="match status" value="1"/>
</dbReference>
<comment type="caution">
    <text evidence="11">The sequence shown here is derived from an EMBL/GenBank/DDBJ whole genome shotgun (WGS) entry which is preliminary data.</text>
</comment>
<keyword evidence="12" id="KW-1185">Reference proteome</keyword>
<evidence type="ECO:0000256" key="6">
    <source>
        <dbReference type="ARBA" id="ARBA00022989"/>
    </source>
</evidence>
<dbReference type="GO" id="GO:0005524">
    <property type="term" value="F:ATP binding"/>
    <property type="evidence" value="ECO:0007669"/>
    <property type="project" value="UniProtKB-KW"/>
</dbReference>
<dbReference type="Gene3D" id="1.20.1560.10">
    <property type="entry name" value="ABC transporter type 1, transmembrane domain"/>
    <property type="match status" value="1"/>
</dbReference>
<keyword evidence="4" id="KW-0547">Nucleotide-binding</keyword>
<dbReference type="InterPro" id="IPR011527">
    <property type="entry name" value="ABC1_TM_dom"/>
</dbReference>
<evidence type="ECO:0000256" key="2">
    <source>
        <dbReference type="ARBA" id="ARBA00022448"/>
    </source>
</evidence>
<dbReference type="AlphaFoldDB" id="A0A0K8MEF2"/>
<dbReference type="Pfam" id="PF00005">
    <property type="entry name" value="ABC_tran"/>
    <property type="match status" value="1"/>
</dbReference>
<dbReference type="PROSITE" id="PS50893">
    <property type="entry name" value="ABC_TRANSPORTER_2"/>
    <property type="match status" value="1"/>
</dbReference>
<reference evidence="11 12" key="1">
    <citation type="submission" date="2015-03" db="EMBL/GenBank/DDBJ databases">
        <title>Caedibacter varicaedens, whole genome shotgun sequence.</title>
        <authorList>
            <person name="Suzuki H."/>
            <person name="Dapper A.L."/>
            <person name="Gibson A.K."/>
            <person name="Jackson C."/>
            <person name="Lee H."/>
            <person name="Pejaver V.R."/>
            <person name="Doak T."/>
            <person name="Lynch M."/>
        </authorList>
    </citation>
    <scope>NUCLEOTIDE SEQUENCE [LARGE SCALE GENOMIC DNA]</scope>
</reference>
<dbReference type="Gene3D" id="3.40.50.300">
    <property type="entry name" value="P-loop containing nucleotide triphosphate hydrolases"/>
    <property type="match status" value="1"/>
</dbReference>
<feature type="transmembrane region" description="Helical" evidence="8">
    <location>
        <begin position="275"/>
        <end position="300"/>
    </location>
</feature>
<gene>
    <name evidence="11" type="ORF">Cva_01262</name>
</gene>
<dbReference type="GO" id="GO:0005886">
    <property type="term" value="C:plasma membrane"/>
    <property type="evidence" value="ECO:0007669"/>
    <property type="project" value="UniProtKB-SubCell"/>
</dbReference>
<dbReference type="InterPro" id="IPR027417">
    <property type="entry name" value="P-loop_NTPase"/>
</dbReference>
<dbReference type="PROSITE" id="PS50929">
    <property type="entry name" value="ABC_TM1F"/>
    <property type="match status" value="1"/>
</dbReference>
<evidence type="ECO:0000259" key="10">
    <source>
        <dbReference type="PROSITE" id="PS50929"/>
    </source>
</evidence>
<sequence>MGGQKAFPFILKMIRPFPGSIVVMFLVACVWAIDVSLRPYILKVILNRVTEAPSQEIFTYLAFPAAAWLLMSFLLSSIFRLYGYFVEIKMIPDLRQKIAYSCFDGLLEQSHYYYQNQFSGSLVNKVDDLINSIPDIVQVTIDRFFSHFLALAIAIFVLWQVNAKFALLMLSWTTLFVGISIFMSRRLIHLSDIWAERGTRTVGRMVDVLSNILSVKLFSRIKQEKSSFEMTLQKAIQAEKNLQWTYFLMWCVYGYSFVILQGFNLYFLIEDKRQGLITLGDFALVLSINTAIVEFFWNLVKEISNFSKASGKISQALRALVVTPDIQDRRHARELVVSKGEIIFEDVQFSYQGSDPLFQNKSVKIESGQKVGLVGYSGSGKSTFVNLILRLFDVTSGQITVDGQDIRHVTQDSLRANIGMIPQDPSLFHRTLGENIRYGKANATDEEIVEASKKAHAHAFISALTQGYDSLVGERGVKLSGGQRQRIAIARAILKNAPLLILDEATSQLDSVTEGDIQDSLWQLMQGKTTIVIAHRLSTLLHMDRILVFDEGKIVEDGTHQALLTQGGLYATLWNAQVGGFLPESRVLREGYND</sequence>
<dbReference type="PROSITE" id="PS51257">
    <property type="entry name" value="PROKAR_LIPOPROTEIN"/>
    <property type="match status" value="1"/>
</dbReference>
<name>A0A0K8MEF2_9PROT</name>
<dbReference type="PROSITE" id="PS00211">
    <property type="entry name" value="ABC_TRANSPORTER_1"/>
    <property type="match status" value="1"/>
</dbReference>
<evidence type="ECO:0000256" key="7">
    <source>
        <dbReference type="ARBA" id="ARBA00023136"/>
    </source>
</evidence>
<dbReference type="SUPFAM" id="SSF52540">
    <property type="entry name" value="P-loop containing nucleoside triphosphate hydrolases"/>
    <property type="match status" value="1"/>
</dbReference>
<feature type="transmembrane region" description="Helical" evidence="8">
    <location>
        <begin position="21"/>
        <end position="41"/>
    </location>
</feature>
<feature type="transmembrane region" description="Helical" evidence="8">
    <location>
        <begin position="61"/>
        <end position="82"/>
    </location>
</feature>
<keyword evidence="7 8" id="KW-0472">Membrane</keyword>
<evidence type="ECO:0000256" key="8">
    <source>
        <dbReference type="SAM" id="Phobius"/>
    </source>
</evidence>
<comment type="subcellular location">
    <subcellularLocation>
        <location evidence="1">Cell membrane</location>
        <topology evidence="1">Multi-pass membrane protein</topology>
    </subcellularLocation>
</comment>
<dbReference type="STRING" id="1629334.Cva_01262"/>
<feature type="transmembrane region" description="Helical" evidence="8">
    <location>
        <begin position="141"/>
        <end position="159"/>
    </location>
</feature>
<dbReference type="FunFam" id="3.40.50.300:FF:000287">
    <property type="entry name" value="Multidrug ABC transporter ATP-binding protein"/>
    <property type="match status" value="1"/>
</dbReference>
<protein>
    <submittedName>
        <fullName evidence="11">Putative ABC transporter ATP-binding protein</fullName>
    </submittedName>
</protein>
<evidence type="ECO:0000256" key="3">
    <source>
        <dbReference type="ARBA" id="ARBA00022692"/>
    </source>
</evidence>
<evidence type="ECO:0000259" key="9">
    <source>
        <dbReference type="PROSITE" id="PS50893"/>
    </source>
</evidence>
<evidence type="ECO:0000256" key="1">
    <source>
        <dbReference type="ARBA" id="ARBA00004651"/>
    </source>
</evidence>
<evidence type="ECO:0000256" key="4">
    <source>
        <dbReference type="ARBA" id="ARBA00022741"/>
    </source>
</evidence>
<keyword evidence="6 8" id="KW-1133">Transmembrane helix</keyword>
<keyword evidence="5 11" id="KW-0067">ATP-binding</keyword>
<organism evidence="11 12">
    <name type="scientific">Caedimonas varicaedens</name>
    <dbReference type="NCBI Taxonomy" id="1629334"/>
    <lineage>
        <taxon>Bacteria</taxon>
        <taxon>Pseudomonadati</taxon>
        <taxon>Pseudomonadota</taxon>
        <taxon>Alphaproteobacteria</taxon>
        <taxon>Holosporales</taxon>
        <taxon>Caedimonadaceae</taxon>
        <taxon>Caedimonas</taxon>
    </lineage>
</organism>
<keyword evidence="3 8" id="KW-0812">Transmembrane</keyword>
<dbReference type="PANTHER" id="PTHR43394">
    <property type="entry name" value="ATP-DEPENDENT PERMEASE MDL1, MITOCHONDRIAL"/>
    <property type="match status" value="1"/>
</dbReference>
<dbReference type="InterPro" id="IPR003439">
    <property type="entry name" value="ABC_transporter-like_ATP-bd"/>
</dbReference>
<feature type="domain" description="ABC transmembrane type-1" evidence="10">
    <location>
        <begin position="22"/>
        <end position="308"/>
    </location>
</feature>
<dbReference type="EMBL" id="BBVC01000071">
    <property type="protein sequence ID" value="GAO98598.1"/>
    <property type="molecule type" value="Genomic_DNA"/>
</dbReference>
<dbReference type="PANTHER" id="PTHR43394:SF1">
    <property type="entry name" value="ATP-BINDING CASSETTE SUB-FAMILY B MEMBER 10, MITOCHONDRIAL"/>
    <property type="match status" value="1"/>
</dbReference>
<dbReference type="SUPFAM" id="SSF90123">
    <property type="entry name" value="ABC transporter transmembrane region"/>
    <property type="match status" value="1"/>
</dbReference>
<evidence type="ECO:0000313" key="11">
    <source>
        <dbReference type="EMBL" id="GAO98598.1"/>
    </source>
</evidence>